<feature type="domain" description="GIT Spa2 homology (SHD)" evidence="4">
    <location>
        <begin position="186"/>
        <end position="216"/>
    </location>
</feature>
<dbReference type="EMBL" id="QUQM01000004">
    <property type="protein sequence ID" value="KAA8647362.1"/>
    <property type="molecule type" value="Genomic_DNA"/>
</dbReference>
<evidence type="ECO:0000313" key="5">
    <source>
        <dbReference type="EMBL" id="KAA8647362.1"/>
    </source>
</evidence>
<sequence>MNGHSGAMSPVSVDGSDWSGINQYQKTDAPFSPTFSNRDNLATPPTSGAPSAPNSVPNGSSSSQMSDSGNPSPPSSVAARSSDGTLADQRSKRHKRMEELLGQHYVALRRFLQMSYRDDRGNSKSSKARDKLLRLSATQFHELSTDVYDELLRRQQSAPSPSRPSRPDVPPFLPPRKDFHEKRNQARQKLASLQHQRFRDLATDVYCELERRFPQFPARESRRASPAPSARSRPSNGYPPGPYGPGFPPPPGSRRSQSRGPPRGRGYTSGGPPGGSFPPRQGSLGGLTPSVNGDGPMAKSFQSNTMVPNKSTMVEDDDDMAGMDDDYDARSDAFALDAVLQSRRGTTTTLGDGDRKLLADTQSQVSTLQDKVNKLEELLKTKDEEIAKHQGNHGEMSKLEELIKSKDEEISRYQEEQDKSQISTFERQEWEDIKMELESKISKAENLNSSLQLELDKVRMEQEAMEKDLRTQIDAASQQGAGDAELQARFADLEVKHRGLQSELQEQQQVTEEVRREAAGFLMEMRALSEQSHSRWEHEERLSGEVHRLEEEIKQWKSRYAKAKSQLRHLRASSAGISETIPDANTVARDNELLHENGLIKDIHVTKFQISIDELLRVARFDDHQLVMQQIKAVVIAVRHLLRDVEVSSDLDDGPSALRGKATRKVSATANNLITASKNFASSSGLSPVSLLDAAASHLSTAVIELLHLVKIQASPAGDLDEDEEEQHTQMKSPDYFSVAPSQRRLSNNGSVYSAMSPPSNHSGNPTDAHIGVSEHVPNGVNNVKVNYVVQPEDHELQELKLYVEDQTDGLVQSIQALVASIRGEEGLTTIRTHVSAISSVVTNVVSSAEHFIHKPDISPVLMDRAGSIIETLDYHRGRLLKTAAEGKGASYDEIFHNVTNKLPPIAFEIARVTKELVQRLDRTDYDDTEDDFR</sequence>
<dbReference type="InterPro" id="IPR056439">
    <property type="entry name" value="VBS_C3G9"/>
</dbReference>
<evidence type="ECO:0000256" key="3">
    <source>
        <dbReference type="SAM" id="MobiDB-lite"/>
    </source>
</evidence>
<dbReference type="GO" id="GO:1902716">
    <property type="term" value="C:cell cortex of growing cell tip"/>
    <property type="evidence" value="ECO:0007669"/>
    <property type="project" value="TreeGrafter"/>
</dbReference>
<dbReference type="AlphaFoldDB" id="A0A5M9MK43"/>
<feature type="compositionally biased region" description="Pro residues" evidence="3">
    <location>
        <begin position="237"/>
        <end position="252"/>
    </location>
</feature>
<evidence type="ECO:0000259" key="4">
    <source>
        <dbReference type="SMART" id="SM00555"/>
    </source>
</evidence>
<dbReference type="InterPro" id="IPR013724">
    <property type="entry name" value="GIT_SHD"/>
</dbReference>
<feature type="region of interest" description="Disordered" evidence="3">
    <location>
        <begin position="154"/>
        <end position="192"/>
    </location>
</feature>
<keyword evidence="2" id="KW-0175">Coiled coil</keyword>
<feature type="compositionally biased region" description="Low complexity" evidence="3">
    <location>
        <begin position="42"/>
        <end position="70"/>
    </location>
</feature>
<dbReference type="GeneID" id="54328757"/>
<feature type="region of interest" description="Disordered" evidence="3">
    <location>
        <begin position="1"/>
        <end position="96"/>
    </location>
</feature>
<dbReference type="InterPro" id="IPR039892">
    <property type="entry name" value="Spa2/Sph1"/>
</dbReference>
<dbReference type="Pfam" id="PF12205">
    <property type="entry name" value="GIT1_C"/>
    <property type="match status" value="1"/>
</dbReference>
<dbReference type="Gene3D" id="1.20.120.330">
    <property type="entry name" value="Nucleotidyltransferases domain 2"/>
    <property type="match status" value="1"/>
</dbReference>
<feature type="compositionally biased region" description="Acidic residues" evidence="3">
    <location>
        <begin position="314"/>
        <end position="325"/>
    </location>
</feature>
<dbReference type="Pfam" id="PF23742">
    <property type="entry name" value="VBS_C3G9"/>
    <property type="match status" value="1"/>
</dbReference>
<gene>
    <name evidence="5" type="primary">SPA2</name>
    <name evidence="5" type="ORF">ATNIH1004_006055</name>
</gene>
<name>A0A5M9MK43_9EURO</name>
<protein>
    <submittedName>
        <fullName evidence="5">Component of the polarisome</fullName>
    </submittedName>
</protein>
<feature type="compositionally biased region" description="Basic and acidic residues" evidence="3">
    <location>
        <begin position="175"/>
        <end position="184"/>
    </location>
</feature>
<feature type="coiled-coil region" evidence="2">
    <location>
        <begin position="358"/>
        <end position="573"/>
    </location>
</feature>
<comment type="caution">
    <text evidence="5">The sequence shown here is derived from an EMBL/GenBank/DDBJ whole genome shotgun (WGS) entry which is preliminary data.</text>
</comment>
<dbReference type="OrthoDB" id="5588096at2759"/>
<dbReference type="RefSeq" id="XP_033426723.1">
    <property type="nucleotide sequence ID" value="XM_033570691.1"/>
</dbReference>
<dbReference type="GO" id="GO:0005826">
    <property type="term" value="C:actomyosin contractile ring"/>
    <property type="evidence" value="ECO:0007669"/>
    <property type="project" value="TreeGrafter"/>
</dbReference>
<dbReference type="Proteomes" id="UP000324241">
    <property type="component" value="Unassembled WGS sequence"/>
</dbReference>
<dbReference type="VEuPathDB" id="FungiDB:EYZ11_012942"/>
<feature type="compositionally biased region" description="Polar residues" evidence="3">
    <location>
        <begin position="300"/>
        <end position="312"/>
    </location>
</feature>
<evidence type="ECO:0000313" key="6">
    <source>
        <dbReference type="Proteomes" id="UP000324241"/>
    </source>
</evidence>
<dbReference type="PANTHER" id="PTHR21601">
    <property type="entry name" value="SPA2 PROTEIN"/>
    <property type="match status" value="1"/>
</dbReference>
<accession>A0A5M9MK43</accession>
<feature type="compositionally biased region" description="Pro residues" evidence="3">
    <location>
        <begin position="161"/>
        <end position="174"/>
    </location>
</feature>
<feature type="domain" description="GIT Spa2 homology (SHD)" evidence="4">
    <location>
        <begin position="128"/>
        <end position="158"/>
    </location>
</feature>
<feature type="compositionally biased region" description="Low complexity" evidence="3">
    <location>
        <begin position="253"/>
        <end position="266"/>
    </location>
</feature>
<keyword evidence="1" id="KW-0677">Repeat</keyword>
<dbReference type="SMART" id="SM00555">
    <property type="entry name" value="GIT"/>
    <property type="match status" value="2"/>
</dbReference>
<evidence type="ECO:0000256" key="1">
    <source>
        <dbReference type="ARBA" id="ARBA00022737"/>
    </source>
</evidence>
<proteinExistence type="predicted"/>
<dbReference type="Pfam" id="PF08518">
    <property type="entry name" value="GIT_SHD"/>
    <property type="match status" value="2"/>
</dbReference>
<dbReference type="GO" id="GO:0005078">
    <property type="term" value="F:MAP-kinase scaffold activity"/>
    <property type="evidence" value="ECO:0007669"/>
    <property type="project" value="TreeGrafter"/>
</dbReference>
<feature type="compositionally biased region" description="Low complexity" evidence="3">
    <location>
        <begin position="224"/>
        <end position="236"/>
    </location>
</feature>
<organism evidence="5 6">
    <name type="scientific">Aspergillus tanneri</name>
    <dbReference type="NCBI Taxonomy" id="1220188"/>
    <lineage>
        <taxon>Eukaryota</taxon>
        <taxon>Fungi</taxon>
        <taxon>Dikarya</taxon>
        <taxon>Ascomycota</taxon>
        <taxon>Pezizomycotina</taxon>
        <taxon>Eurotiomycetes</taxon>
        <taxon>Eurotiomycetidae</taxon>
        <taxon>Eurotiales</taxon>
        <taxon>Aspergillaceae</taxon>
        <taxon>Aspergillus</taxon>
        <taxon>Aspergillus subgen. Circumdati</taxon>
    </lineage>
</organism>
<dbReference type="InterPro" id="IPR022018">
    <property type="entry name" value="GIT1_C"/>
</dbReference>
<dbReference type="PANTHER" id="PTHR21601:SF0">
    <property type="entry name" value="PROTEIN SPA2-RELATED"/>
    <property type="match status" value="1"/>
</dbReference>
<reference evidence="5 6" key="1">
    <citation type="submission" date="2019-08" db="EMBL/GenBank/DDBJ databases">
        <title>The genome sequence of a newly discovered highly antifungal drug resistant Aspergillus species, Aspergillus tanneri NIH 1004.</title>
        <authorList>
            <person name="Mounaud S."/>
            <person name="Singh I."/>
            <person name="Joardar V."/>
            <person name="Pakala S."/>
            <person name="Pakala S."/>
            <person name="Venepally P."/>
            <person name="Chung J.K."/>
            <person name="Losada L."/>
            <person name="Nierman W.C."/>
        </authorList>
    </citation>
    <scope>NUCLEOTIDE SEQUENCE [LARGE SCALE GENOMIC DNA]</scope>
    <source>
        <strain evidence="5 6">NIH1004</strain>
    </source>
</reference>
<evidence type="ECO:0000256" key="2">
    <source>
        <dbReference type="SAM" id="Coils"/>
    </source>
</evidence>
<feature type="region of interest" description="Disordered" evidence="3">
    <location>
        <begin position="217"/>
        <end position="325"/>
    </location>
</feature>